<name>A0A8X6HVK0_TRICU</name>
<proteinExistence type="predicted"/>
<comment type="caution">
    <text evidence="2">The sequence shown here is derived from an EMBL/GenBank/DDBJ whole genome shotgun (WGS) entry which is preliminary data.</text>
</comment>
<dbReference type="Proteomes" id="UP000887116">
    <property type="component" value="Unassembled WGS sequence"/>
</dbReference>
<evidence type="ECO:0000313" key="2">
    <source>
        <dbReference type="EMBL" id="GFQ66045.1"/>
    </source>
</evidence>
<reference evidence="2" key="1">
    <citation type="submission" date="2020-07" db="EMBL/GenBank/DDBJ databases">
        <title>Multicomponent nature underlies the extraordinary mechanical properties of spider dragline silk.</title>
        <authorList>
            <person name="Kono N."/>
            <person name="Nakamura H."/>
            <person name="Mori M."/>
            <person name="Yoshida Y."/>
            <person name="Ohtoshi R."/>
            <person name="Malay A.D."/>
            <person name="Moran D.A.P."/>
            <person name="Tomita M."/>
            <person name="Numata K."/>
            <person name="Arakawa K."/>
        </authorList>
    </citation>
    <scope>NUCLEOTIDE SEQUENCE</scope>
</reference>
<feature type="region of interest" description="Disordered" evidence="1">
    <location>
        <begin position="41"/>
        <end position="130"/>
    </location>
</feature>
<organism evidence="2 3">
    <name type="scientific">Trichonephila clavata</name>
    <name type="common">Joro spider</name>
    <name type="synonym">Nephila clavata</name>
    <dbReference type="NCBI Taxonomy" id="2740835"/>
    <lineage>
        <taxon>Eukaryota</taxon>
        <taxon>Metazoa</taxon>
        <taxon>Ecdysozoa</taxon>
        <taxon>Arthropoda</taxon>
        <taxon>Chelicerata</taxon>
        <taxon>Arachnida</taxon>
        <taxon>Araneae</taxon>
        <taxon>Araneomorphae</taxon>
        <taxon>Entelegynae</taxon>
        <taxon>Araneoidea</taxon>
        <taxon>Nephilidae</taxon>
        <taxon>Trichonephila</taxon>
    </lineage>
</organism>
<feature type="compositionally biased region" description="Basic and acidic residues" evidence="1">
    <location>
        <begin position="91"/>
        <end position="107"/>
    </location>
</feature>
<protein>
    <submittedName>
        <fullName evidence="2">Uncharacterized protein</fullName>
    </submittedName>
</protein>
<evidence type="ECO:0000256" key="1">
    <source>
        <dbReference type="SAM" id="MobiDB-lite"/>
    </source>
</evidence>
<keyword evidence="3" id="KW-1185">Reference proteome</keyword>
<feature type="compositionally biased region" description="Basic and acidic residues" evidence="1">
    <location>
        <begin position="62"/>
        <end position="81"/>
    </location>
</feature>
<dbReference type="AlphaFoldDB" id="A0A8X6HVK0"/>
<sequence length="130" mass="15128">MASVWMKRLYSGPVTGFAYGRATNHTKKTFGDRCCGWKKRRKTTTQWIKKSNGLKKGSRNPTDSRKDPEIQRIQERIEKSNGFKKGPRNPTDSRKDREIQRIQERIQKSNGFKKGSRNPTDSRKVKLTKT</sequence>
<gene>
    <name evidence="2" type="ORF">TNCT_279521</name>
</gene>
<dbReference type="EMBL" id="BMAO01020259">
    <property type="protein sequence ID" value="GFQ66045.1"/>
    <property type="molecule type" value="Genomic_DNA"/>
</dbReference>
<evidence type="ECO:0000313" key="3">
    <source>
        <dbReference type="Proteomes" id="UP000887116"/>
    </source>
</evidence>
<accession>A0A8X6HVK0</accession>